<dbReference type="RefSeq" id="WP_122547177.1">
    <property type="nucleotide sequence ID" value="NZ_QWIV01000013.1"/>
</dbReference>
<dbReference type="Proteomes" id="UP000267524">
    <property type="component" value="Unassembled WGS sequence"/>
</dbReference>
<proteinExistence type="predicted"/>
<evidence type="ECO:0000313" key="2">
    <source>
        <dbReference type="Proteomes" id="UP000267524"/>
    </source>
</evidence>
<protein>
    <submittedName>
        <fullName evidence="1">Uncharacterized protein</fullName>
    </submittedName>
</protein>
<accession>A0A3M7LBD7</accession>
<evidence type="ECO:0000313" key="1">
    <source>
        <dbReference type="EMBL" id="RMZ60053.1"/>
    </source>
</evidence>
<dbReference type="EMBL" id="QWIV01000013">
    <property type="protein sequence ID" value="RMZ60053.1"/>
    <property type="molecule type" value="Genomic_DNA"/>
</dbReference>
<organism evidence="1 2">
    <name type="scientific">Chryseobacterium nematophagum</name>
    <dbReference type="NCBI Taxonomy" id="2305228"/>
    <lineage>
        <taxon>Bacteria</taxon>
        <taxon>Pseudomonadati</taxon>
        <taxon>Bacteroidota</taxon>
        <taxon>Flavobacteriia</taxon>
        <taxon>Flavobacteriales</taxon>
        <taxon>Weeksellaceae</taxon>
        <taxon>Chryseobacterium group</taxon>
        <taxon>Chryseobacterium</taxon>
    </lineage>
</organism>
<dbReference type="AlphaFoldDB" id="A0A3M7LBD7"/>
<sequence length="144" mass="16268">MSKTTTVGTPKISTSGKIGYLTLEEMDGTFGKTVGYNIDPQTEQMTPITKWGEYKVIPGQQAKPFVVTKEGVVLPRNAYIPKNYIENPYRSSSYGVYENGKFIEKLRIDPATQKGFKGPNENHFHINGGSKHIFEPSKWPFYKE</sequence>
<reference evidence="1 2" key="1">
    <citation type="submission" date="2018-08" db="EMBL/GenBank/DDBJ databases">
        <title>Chryseobacterium nematophagum: a novel matrix digesting pathogen of nematodes.</title>
        <authorList>
            <person name="Page A."/>
            <person name="Roberts M."/>
            <person name="Felix M.-A."/>
            <person name="Weir W."/>
        </authorList>
    </citation>
    <scope>NUCLEOTIDE SEQUENCE [LARGE SCALE GENOMIC DNA]</scope>
    <source>
        <strain evidence="1 2">JUb275</strain>
    </source>
</reference>
<comment type="caution">
    <text evidence="1">The sequence shown here is derived from an EMBL/GenBank/DDBJ whole genome shotgun (WGS) entry which is preliminary data.</text>
</comment>
<gene>
    <name evidence="1" type="ORF">D1632_10705</name>
</gene>
<name>A0A3M7LBD7_9FLAO</name>
<keyword evidence="2" id="KW-1185">Reference proteome</keyword>